<evidence type="ECO:0000313" key="5">
    <source>
        <dbReference type="Proteomes" id="UP001428341"/>
    </source>
</evidence>
<feature type="region of interest" description="Disordered" evidence="2">
    <location>
        <begin position="268"/>
        <end position="289"/>
    </location>
</feature>
<dbReference type="InterPro" id="IPR001878">
    <property type="entry name" value="Znf_CCHC"/>
</dbReference>
<feature type="region of interest" description="Disordered" evidence="2">
    <location>
        <begin position="360"/>
        <end position="382"/>
    </location>
</feature>
<dbReference type="Pfam" id="PF14111">
    <property type="entry name" value="DUF4283"/>
    <property type="match status" value="1"/>
</dbReference>
<dbReference type="Proteomes" id="UP001428341">
    <property type="component" value="Unassembled WGS sequence"/>
</dbReference>
<evidence type="ECO:0000256" key="2">
    <source>
        <dbReference type="SAM" id="MobiDB-lite"/>
    </source>
</evidence>
<feature type="region of interest" description="Disordered" evidence="2">
    <location>
        <begin position="453"/>
        <end position="473"/>
    </location>
</feature>
<dbReference type="AlphaFoldDB" id="A0AAP0MI86"/>
<dbReference type="InterPro" id="IPR025558">
    <property type="entry name" value="DUF4283"/>
</dbReference>
<protein>
    <recommendedName>
        <fullName evidence="3">CCHC-type domain-containing protein</fullName>
    </recommendedName>
</protein>
<dbReference type="GO" id="GO:0003676">
    <property type="term" value="F:nucleic acid binding"/>
    <property type="evidence" value="ECO:0007669"/>
    <property type="project" value="InterPro"/>
</dbReference>
<dbReference type="PANTHER" id="PTHR31286:SF99">
    <property type="entry name" value="DUF4283 DOMAIN-CONTAINING PROTEIN"/>
    <property type="match status" value="1"/>
</dbReference>
<keyword evidence="1" id="KW-0863">Zinc-finger</keyword>
<keyword evidence="1" id="KW-0479">Metal-binding</keyword>
<keyword evidence="1" id="KW-0862">Zinc</keyword>
<evidence type="ECO:0000259" key="3">
    <source>
        <dbReference type="PROSITE" id="PS50158"/>
    </source>
</evidence>
<evidence type="ECO:0000256" key="1">
    <source>
        <dbReference type="PROSITE-ProRule" id="PRU00047"/>
    </source>
</evidence>
<feature type="domain" description="CCHC-type" evidence="3">
    <location>
        <begin position="210"/>
        <end position="225"/>
    </location>
</feature>
<dbReference type="GO" id="GO:0008270">
    <property type="term" value="F:zinc ion binding"/>
    <property type="evidence" value="ECO:0007669"/>
    <property type="project" value="UniProtKB-KW"/>
</dbReference>
<organism evidence="4 5">
    <name type="scientific">Citrus x changshan-huyou</name>
    <dbReference type="NCBI Taxonomy" id="2935761"/>
    <lineage>
        <taxon>Eukaryota</taxon>
        <taxon>Viridiplantae</taxon>
        <taxon>Streptophyta</taxon>
        <taxon>Embryophyta</taxon>
        <taxon>Tracheophyta</taxon>
        <taxon>Spermatophyta</taxon>
        <taxon>Magnoliopsida</taxon>
        <taxon>eudicotyledons</taxon>
        <taxon>Gunneridae</taxon>
        <taxon>Pentapetalae</taxon>
        <taxon>rosids</taxon>
        <taxon>malvids</taxon>
        <taxon>Sapindales</taxon>
        <taxon>Rutaceae</taxon>
        <taxon>Aurantioideae</taxon>
        <taxon>Citrus</taxon>
    </lineage>
</organism>
<sequence length="519" mass="57054">MEQGVGGGLDDWDFEEGDVIESNEGSMPSITFSVRVHVKLSEPWKNSVVVKLLGHTIGYRALCARLNGMWKSAMGFSVIDLENNYYLVRFRLVGDAMDALTKGPWLVMGHYLMVQLWTPSFDFTNTALEQVTVWIRLPGLAVHLYDRKVLQKLGQLVGNVITINSNTASSSRGRFASLAVSISLTRLLVSQFELDGKIHKVEYEGLPVICYKCGHYGHSSSNCKDAKNSTSCEDAGQPHQVMLGNEAPGQHAVGSNGDSNVEPFGPWIMAPRRGRKPNNGRENASDLNRNREFTGAGTSRFHILTQVPDEGGHHVHEACTDFPSTSRQPFISASNPTFTAKTDNTIQILARRKLQNKTVVTRNQSRKPNVPVVPTSNPFQPSDFSIREEDITLLPHANQKSNSHSFPQKVSSNQCVVPFATTLDPTKHTMVFCAPQTLLNGDVREVATDHIERQGPDPQHLADPPDDQNTSRVKECGNACNHPAVSMSGVDGDGMTDDGISMVHEMPLALMDDVSGQQQ</sequence>
<reference evidence="4 5" key="1">
    <citation type="submission" date="2024-05" db="EMBL/GenBank/DDBJ databases">
        <title>Haplotype-resolved chromosome-level genome assembly of Huyou (Citrus changshanensis).</title>
        <authorList>
            <person name="Miao C."/>
            <person name="Chen W."/>
            <person name="Wu Y."/>
            <person name="Wang L."/>
            <person name="Zhao S."/>
            <person name="Grierson D."/>
            <person name="Xu C."/>
            <person name="Chen K."/>
        </authorList>
    </citation>
    <scope>NUCLEOTIDE SEQUENCE [LARGE SCALE GENOMIC DNA]</scope>
    <source>
        <strain evidence="4">01-14</strain>
        <tissue evidence="4">Leaf</tissue>
    </source>
</reference>
<dbReference type="PANTHER" id="PTHR31286">
    <property type="entry name" value="GLYCINE-RICH CELL WALL STRUCTURAL PROTEIN 1.8-LIKE"/>
    <property type="match status" value="1"/>
</dbReference>
<gene>
    <name evidence="4" type="ORF">WN944_002269</name>
</gene>
<comment type="caution">
    <text evidence="4">The sequence shown here is derived from an EMBL/GenBank/DDBJ whole genome shotgun (WGS) entry which is preliminary data.</text>
</comment>
<accession>A0AAP0MI86</accession>
<dbReference type="InterPro" id="IPR040256">
    <property type="entry name" value="At4g02000-like"/>
</dbReference>
<name>A0AAP0MI86_9ROSI</name>
<dbReference type="EMBL" id="JBCGBO010000004">
    <property type="protein sequence ID" value="KAK9209900.1"/>
    <property type="molecule type" value="Genomic_DNA"/>
</dbReference>
<keyword evidence="5" id="KW-1185">Reference proteome</keyword>
<evidence type="ECO:0000313" key="4">
    <source>
        <dbReference type="EMBL" id="KAK9209900.1"/>
    </source>
</evidence>
<proteinExistence type="predicted"/>
<dbReference type="PROSITE" id="PS50158">
    <property type="entry name" value="ZF_CCHC"/>
    <property type="match status" value="1"/>
</dbReference>